<sequence>MLIRSLRTIPPSFVLVLLFLSFLGWHLSHGPTHEDLPSPPPAPVEAEPKKPRIAIVTFVTEQRSYLHLSLKNHDHYARRHGHDFIVDYEAHTDRAVVYWKFNMLERLIKSRKYDWIWWLDFDTLVTNTGIRVTDIMEEELRQVERPDEVDYLFTEDCNGLNLGSFIVRGHERSLDMLHDAWAVHDEAKTKEVNMSEQDALVKLMKGDKYTGKFHVVPQHKLNAFPEEIPCYQEGEKVWEHGAFILHFAGAWAHVKSDDPTGGLMKKYESEIMWGDWKDFY</sequence>
<accession>A0A6A5K8S5</accession>
<dbReference type="PANTHER" id="PTHR31306:SF5">
    <property type="entry name" value="ALPHA-1,6-MANNOSYLTRANSFERASE MNN10-RELATED"/>
    <property type="match status" value="1"/>
</dbReference>
<feature type="signal peptide" evidence="4">
    <location>
        <begin position="1"/>
        <end position="30"/>
    </location>
</feature>
<dbReference type="GO" id="GO:0006487">
    <property type="term" value="P:protein N-linked glycosylation"/>
    <property type="evidence" value="ECO:0007669"/>
    <property type="project" value="TreeGrafter"/>
</dbReference>
<keyword evidence="6" id="KW-1185">Reference proteome</keyword>
<dbReference type="InterPro" id="IPR029044">
    <property type="entry name" value="Nucleotide-diphossugar_trans"/>
</dbReference>
<dbReference type="InterPro" id="IPR008630">
    <property type="entry name" value="Glyco_trans_34"/>
</dbReference>
<keyword evidence="2" id="KW-0328">Glycosyltransferase</keyword>
<gene>
    <name evidence="5" type="ORF">BDW02DRAFT_640353</name>
</gene>
<reference evidence="5" key="1">
    <citation type="submission" date="2020-01" db="EMBL/GenBank/DDBJ databases">
        <authorList>
            <consortium name="DOE Joint Genome Institute"/>
            <person name="Haridas S."/>
            <person name="Albert R."/>
            <person name="Binder M."/>
            <person name="Bloem J."/>
            <person name="Labutti K."/>
            <person name="Salamov A."/>
            <person name="Andreopoulos B."/>
            <person name="Baker S.E."/>
            <person name="Barry K."/>
            <person name="Bills G."/>
            <person name="Bluhm B.H."/>
            <person name="Cannon C."/>
            <person name="Castanera R."/>
            <person name="Culley D.E."/>
            <person name="Daum C."/>
            <person name="Ezra D."/>
            <person name="Gonzalez J.B."/>
            <person name="Henrissat B."/>
            <person name="Kuo A."/>
            <person name="Liang C."/>
            <person name="Lipzen A."/>
            <person name="Lutzoni F."/>
            <person name="Magnuson J."/>
            <person name="Mondo S."/>
            <person name="Nolan M."/>
            <person name="Ohm R."/>
            <person name="Pangilinan J."/>
            <person name="Park H.-J."/>
            <person name="Ramirez L."/>
            <person name="Alfaro M."/>
            <person name="Sun H."/>
            <person name="Tritt A."/>
            <person name="Yoshinaga Y."/>
            <person name="Zwiers L.-H."/>
            <person name="Turgeon B.G."/>
            <person name="Goodwin S.B."/>
            <person name="Spatafora J.W."/>
            <person name="Crous P.W."/>
            <person name="Grigoriev I.V."/>
        </authorList>
    </citation>
    <scope>NUCLEOTIDE SEQUENCE</scope>
    <source>
        <strain evidence="5">P77</strain>
    </source>
</reference>
<dbReference type="Pfam" id="PF05637">
    <property type="entry name" value="Glyco_transf_34"/>
    <property type="match status" value="1"/>
</dbReference>
<dbReference type="GO" id="GO:0016757">
    <property type="term" value="F:glycosyltransferase activity"/>
    <property type="evidence" value="ECO:0007669"/>
    <property type="project" value="UniProtKB-KW"/>
</dbReference>
<name>A0A6A5K8S5_9PLEO</name>
<dbReference type="EMBL" id="ML975326">
    <property type="protein sequence ID" value="KAF1833029.1"/>
    <property type="molecule type" value="Genomic_DNA"/>
</dbReference>
<dbReference type="Gene3D" id="3.90.550.10">
    <property type="entry name" value="Spore Coat Polysaccharide Biosynthesis Protein SpsA, Chain A"/>
    <property type="match status" value="1"/>
</dbReference>
<dbReference type="GO" id="GO:0000139">
    <property type="term" value="C:Golgi membrane"/>
    <property type="evidence" value="ECO:0007669"/>
    <property type="project" value="TreeGrafter"/>
</dbReference>
<keyword evidence="4" id="KW-0732">Signal</keyword>
<dbReference type="OrthoDB" id="205108at2759"/>
<evidence type="ECO:0000256" key="1">
    <source>
        <dbReference type="ARBA" id="ARBA00005664"/>
    </source>
</evidence>
<evidence type="ECO:0000256" key="4">
    <source>
        <dbReference type="SAM" id="SignalP"/>
    </source>
</evidence>
<comment type="similarity">
    <text evidence="1">Belongs to the glycosyltransferase 34 family.</text>
</comment>
<evidence type="ECO:0000313" key="6">
    <source>
        <dbReference type="Proteomes" id="UP000800040"/>
    </source>
</evidence>
<dbReference type="Proteomes" id="UP000800040">
    <property type="component" value="Unassembled WGS sequence"/>
</dbReference>
<evidence type="ECO:0000256" key="2">
    <source>
        <dbReference type="ARBA" id="ARBA00022676"/>
    </source>
</evidence>
<evidence type="ECO:0008006" key="7">
    <source>
        <dbReference type="Google" id="ProtNLM"/>
    </source>
</evidence>
<proteinExistence type="inferred from homology"/>
<dbReference type="AlphaFoldDB" id="A0A6A5K8S5"/>
<evidence type="ECO:0000313" key="5">
    <source>
        <dbReference type="EMBL" id="KAF1833029.1"/>
    </source>
</evidence>
<keyword evidence="3" id="KW-0808">Transferase</keyword>
<evidence type="ECO:0000256" key="3">
    <source>
        <dbReference type="ARBA" id="ARBA00022679"/>
    </source>
</evidence>
<feature type="chain" id="PRO_5025452055" description="Galactosyl transferase GMA12/MNN10 family protein" evidence="4">
    <location>
        <begin position="31"/>
        <end position="280"/>
    </location>
</feature>
<dbReference type="PANTHER" id="PTHR31306">
    <property type="entry name" value="ALPHA-1,6-MANNOSYLTRANSFERASE MNN11-RELATED"/>
    <property type="match status" value="1"/>
</dbReference>
<organism evidence="5 6">
    <name type="scientific">Decorospora gaudefroyi</name>
    <dbReference type="NCBI Taxonomy" id="184978"/>
    <lineage>
        <taxon>Eukaryota</taxon>
        <taxon>Fungi</taxon>
        <taxon>Dikarya</taxon>
        <taxon>Ascomycota</taxon>
        <taxon>Pezizomycotina</taxon>
        <taxon>Dothideomycetes</taxon>
        <taxon>Pleosporomycetidae</taxon>
        <taxon>Pleosporales</taxon>
        <taxon>Pleosporineae</taxon>
        <taxon>Pleosporaceae</taxon>
        <taxon>Decorospora</taxon>
    </lineage>
</organism>
<protein>
    <recommendedName>
        <fullName evidence="7">Galactosyl transferase GMA12/MNN10 family protein</fullName>
    </recommendedName>
</protein>